<evidence type="ECO:0000256" key="1">
    <source>
        <dbReference type="SAM" id="MobiDB-lite"/>
    </source>
</evidence>
<dbReference type="Proteomes" id="UP000449547">
    <property type="component" value="Unassembled WGS sequence"/>
</dbReference>
<proteinExistence type="predicted"/>
<dbReference type="AlphaFoldDB" id="A0A642UL99"/>
<organism evidence="3 4">
    <name type="scientific">Diutina rugosa</name>
    <name type="common">Yeast</name>
    <name type="synonym">Candida rugosa</name>
    <dbReference type="NCBI Taxonomy" id="5481"/>
    <lineage>
        <taxon>Eukaryota</taxon>
        <taxon>Fungi</taxon>
        <taxon>Dikarya</taxon>
        <taxon>Ascomycota</taxon>
        <taxon>Saccharomycotina</taxon>
        <taxon>Pichiomycetes</taxon>
        <taxon>Debaryomycetaceae</taxon>
        <taxon>Diutina</taxon>
    </lineage>
</organism>
<comment type="caution">
    <text evidence="3">The sequence shown here is derived from an EMBL/GenBank/DDBJ whole genome shotgun (WGS) entry which is preliminary data.</text>
</comment>
<reference evidence="3 4" key="1">
    <citation type="submission" date="2019-07" db="EMBL/GenBank/DDBJ databases">
        <title>Genome assembly of two rare yeast pathogens: Diutina rugosa and Trichomonascus ciferrii.</title>
        <authorList>
            <person name="Mixao V."/>
            <person name="Saus E."/>
            <person name="Hansen A."/>
            <person name="Lass-Flor C."/>
            <person name="Gabaldon T."/>
        </authorList>
    </citation>
    <scope>NUCLEOTIDE SEQUENCE [LARGE SCALE GENOMIC DNA]</scope>
    <source>
        <strain evidence="3 4">CBS 613</strain>
    </source>
</reference>
<sequence length="158" mass="18013">MSSENHHQNQESDSLITTDEPKAVTTTNESMESTPIPSVKGNIPKTGNPGNDDQTEIFQFQHQVQVHESRITELETTLTTTTFEVTHLKERLATITSKRKLRSAKKNENDDNLAVISFAGMIFMMMVFSFMVSQNWDITRRNNDSQSTTIIEWITTLF</sequence>
<keyword evidence="4" id="KW-1185">Reference proteome</keyword>
<dbReference type="EMBL" id="SWFT01000156">
    <property type="protein sequence ID" value="KAA8897499.1"/>
    <property type="molecule type" value="Genomic_DNA"/>
</dbReference>
<feature type="transmembrane region" description="Helical" evidence="2">
    <location>
        <begin position="113"/>
        <end position="132"/>
    </location>
</feature>
<feature type="compositionally biased region" description="Polar residues" evidence="1">
    <location>
        <begin position="24"/>
        <end position="36"/>
    </location>
</feature>
<keyword evidence="2" id="KW-0812">Transmembrane</keyword>
<name>A0A642UL99_DIURU</name>
<feature type="compositionally biased region" description="Basic and acidic residues" evidence="1">
    <location>
        <begin position="1"/>
        <end position="10"/>
    </location>
</feature>
<protein>
    <submittedName>
        <fullName evidence="3">Uncharacterized protein</fullName>
    </submittedName>
</protein>
<gene>
    <name evidence="3" type="ORF">DIURU_005215</name>
</gene>
<dbReference type="GeneID" id="54783866"/>
<feature type="region of interest" description="Disordered" evidence="1">
    <location>
        <begin position="1"/>
        <end position="43"/>
    </location>
</feature>
<keyword evidence="2" id="KW-0472">Membrane</keyword>
<accession>A0A642UL99</accession>
<dbReference type="VEuPathDB" id="FungiDB:DIURU_005215"/>
<dbReference type="RefSeq" id="XP_034010010.1">
    <property type="nucleotide sequence ID" value="XM_034158173.1"/>
</dbReference>
<evidence type="ECO:0000313" key="4">
    <source>
        <dbReference type="Proteomes" id="UP000449547"/>
    </source>
</evidence>
<evidence type="ECO:0000256" key="2">
    <source>
        <dbReference type="SAM" id="Phobius"/>
    </source>
</evidence>
<evidence type="ECO:0000313" key="3">
    <source>
        <dbReference type="EMBL" id="KAA8897499.1"/>
    </source>
</evidence>
<keyword evidence="2" id="KW-1133">Transmembrane helix</keyword>